<evidence type="ECO:0000256" key="1">
    <source>
        <dbReference type="ARBA" id="ARBA00022630"/>
    </source>
</evidence>
<protein>
    <submittedName>
        <fullName evidence="5">Nitroreductase</fullName>
    </submittedName>
</protein>
<comment type="caution">
    <text evidence="5">The sequence shown here is derived from an EMBL/GenBank/DDBJ whole genome shotgun (WGS) entry which is preliminary data.</text>
</comment>
<proteinExistence type="predicted"/>
<dbReference type="AlphaFoldDB" id="A0A7W6JXI0"/>
<dbReference type="InterPro" id="IPR029479">
    <property type="entry name" value="Nitroreductase"/>
</dbReference>
<name>A0A7W6JXI0_9SPHN</name>
<dbReference type="PANTHER" id="PTHR23026:SF90">
    <property type="entry name" value="IODOTYROSINE DEIODINASE 1"/>
    <property type="match status" value="1"/>
</dbReference>
<gene>
    <name evidence="5" type="ORF">GGR46_004942</name>
</gene>
<dbReference type="PANTHER" id="PTHR23026">
    <property type="entry name" value="NADPH NITROREDUCTASE"/>
    <property type="match status" value="1"/>
</dbReference>
<reference evidence="5 6" key="1">
    <citation type="submission" date="2020-08" db="EMBL/GenBank/DDBJ databases">
        <title>Genomic Encyclopedia of Type Strains, Phase IV (KMG-IV): sequencing the most valuable type-strain genomes for metagenomic binning, comparative biology and taxonomic classification.</title>
        <authorList>
            <person name="Goeker M."/>
        </authorList>
    </citation>
    <scope>NUCLEOTIDE SEQUENCE [LARGE SCALE GENOMIC DNA]</scope>
    <source>
        <strain evidence="5 6">DSM 101806</strain>
    </source>
</reference>
<evidence type="ECO:0000313" key="6">
    <source>
        <dbReference type="Proteomes" id="UP000557392"/>
    </source>
</evidence>
<evidence type="ECO:0000256" key="2">
    <source>
        <dbReference type="ARBA" id="ARBA00022643"/>
    </source>
</evidence>
<evidence type="ECO:0000256" key="3">
    <source>
        <dbReference type="ARBA" id="ARBA00023002"/>
    </source>
</evidence>
<dbReference type="Pfam" id="PF00881">
    <property type="entry name" value="Nitroreductase"/>
    <property type="match status" value="1"/>
</dbReference>
<keyword evidence="2" id="KW-0288">FMN</keyword>
<sequence>MNVSEAVASRRSVRAFLDRPVDIDLLADLIARAGRAPSGGNLQPWHVHVVSGDAMDRLRAIMHARLAEAPFGDPPDYQVYPQPLGSPYRDRRFAVGEAMYASLGIPREDKAARLRWFAANWQFFGAPVGLFCTLRRDHGPPQWSDCGMFLQTLMLLLREAGLDSCAQEAWSVHHATVRDFLEIPGEQLLFTGMAIGFRDPDAPINRFPVERAPLAEWASFHG</sequence>
<dbReference type="SUPFAM" id="SSF55469">
    <property type="entry name" value="FMN-dependent nitroreductase-like"/>
    <property type="match status" value="1"/>
</dbReference>
<dbReference type="Gene3D" id="3.40.109.10">
    <property type="entry name" value="NADH Oxidase"/>
    <property type="match status" value="1"/>
</dbReference>
<dbReference type="CDD" id="cd02136">
    <property type="entry name" value="PnbA_NfnB-like"/>
    <property type="match status" value="1"/>
</dbReference>
<feature type="domain" description="Nitroreductase" evidence="4">
    <location>
        <begin position="7"/>
        <end position="196"/>
    </location>
</feature>
<dbReference type="RefSeq" id="WP_184000713.1">
    <property type="nucleotide sequence ID" value="NZ_JACIEH010000006.1"/>
</dbReference>
<evidence type="ECO:0000313" key="5">
    <source>
        <dbReference type="EMBL" id="MBB4101350.1"/>
    </source>
</evidence>
<dbReference type="Proteomes" id="UP000557392">
    <property type="component" value="Unassembled WGS sequence"/>
</dbReference>
<organism evidence="5 6">
    <name type="scientific">Sphingomonas kyeonggiensis</name>
    <dbReference type="NCBI Taxonomy" id="1268553"/>
    <lineage>
        <taxon>Bacteria</taxon>
        <taxon>Pseudomonadati</taxon>
        <taxon>Pseudomonadota</taxon>
        <taxon>Alphaproteobacteria</taxon>
        <taxon>Sphingomonadales</taxon>
        <taxon>Sphingomonadaceae</taxon>
        <taxon>Sphingomonas</taxon>
    </lineage>
</organism>
<accession>A0A7W6JXI0</accession>
<dbReference type="InterPro" id="IPR050627">
    <property type="entry name" value="Nitroreductase/BluB"/>
</dbReference>
<dbReference type="EMBL" id="JACIEH010000006">
    <property type="protein sequence ID" value="MBB4101350.1"/>
    <property type="molecule type" value="Genomic_DNA"/>
</dbReference>
<keyword evidence="6" id="KW-1185">Reference proteome</keyword>
<keyword evidence="3" id="KW-0560">Oxidoreductase</keyword>
<evidence type="ECO:0000259" key="4">
    <source>
        <dbReference type="Pfam" id="PF00881"/>
    </source>
</evidence>
<dbReference type="InterPro" id="IPR000415">
    <property type="entry name" value="Nitroreductase-like"/>
</dbReference>
<keyword evidence="1" id="KW-0285">Flavoprotein</keyword>
<dbReference type="GO" id="GO:0016491">
    <property type="term" value="F:oxidoreductase activity"/>
    <property type="evidence" value="ECO:0007669"/>
    <property type="project" value="UniProtKB-KW"/>
</dbReference>